<evidence type="ECO:0000256" key="6">
    <source>
        <dbReference type="SAM" id="MobiDB-lite"/>
    </source>
</evidence>
<dbReference type="PROSITE" id="PS50237">
    <property type="entry name" value="HECT"/>
    <property type="match status" value="1"/>
</dbReference>
<name>A0A6A6CZL5_ZASCE</name>
<evidence type="ECO:0000256" key="3">
    <source>
        <dbReference type="ARBA" id="ARBA00022679"/>
    </source>
</evidence>
<evidence type="ECO:0000313" key="8">
    <source>
        <dbReference type="EMBL" id="KAF2171259.1"/>
    </source>
</evidence>
<keyword evidence="3" id="KW-0808">Transferase</keyword>
<dbReference type="OrthoDB" id="5981550at2759"/>
<accession>A0A6A6CZL5</accession>
<dbReference type="InterPro" id="IPR000569">
    <property type="entry name" value="HECT_dom"/>
</dbReference>
<dbReference type="Pfam" id="PF16558">
    <property type="entry name" value="AZUL"/>
    <property type="match status" value="1"/>
</dbReference>
<dbReference type="Gene3D" id="3.30.2410.10">
    <property type="entry name" value="Hect, E3 ligase catalytic domain"/>
    <property type="match status" value="1"/>
</dbReference>
<dbReference type="InterPro" id="IPR044611">
    <property type="entry name" value="E3A/B/C-like"/>
</dbReference>
<dbReference type="Pfam" id="PF00632">
    <property type="entry name" value="HECT"/>
    <property type="match status" value="1"/>
</dbReference>
<feature type="active site" description="Glycyl thioester intermediate" evidence="5">
    <location>
        <position position="799"/>
    </location>
</feature>
<dbReference type="GO" id="GO:0000209">
    <property type="term" value="P:protein polyubiquitination"/>
    <property type="evidence" value="ECO:0007669"/>
    <property type="project" value="InterPro"/>
</dbReference>
<comment type="catalytic activity">
    <reaction evidence="1">
        <text>S-ubiquitinyl-[E2 ubiquitin-conjugating enzyme]-L-cysteine + [acceptor protein]-L-lysine = [E2 ubiquitin-conjugating enzyme]-L-cysteine + N(6)-ubiquitinyl-[acceptor protein]-L-lysine.</text>
        <dbReference type="EC" id="2.3.2.26"/>
    </reaction>
</comment>
<dbReference type="EC" id="2.3.2.26" evidence="2"/>
<feature type="domain" description="HECT" evidence="7">
    <location>
        <begin position="460"/>
        <end position="832"/>
    </location>
</feature>
<dbReference type="InterPro" id="IPR032353">
    <property type="entry name" value="AZUL"/>
</dbReference>
<reference evidence="8" key="1">
    <citation type="journal article" date="2020" name="Stud. Mycol.">
        <title>101 Dothideomycetes genomes: a test case for predicting lifestyles and emergence of pathogens.</title>
        <authorList>
            <person name="Haridas S."/>
            <person name="Albert R."/>
            <person name="Binder M."/>
            <person name="Bloem J."/>
            <person name="Labutti K."/>
            <person name="Salamov A."/>
            <person name="Andreopoulos B."/>
            <person name="Baker S."/>
            <person name="Barry K."/>
            <person name="Bills G."/>
            <person name="Bluhm B."/>
            <person name="Cannon C."/>
            <person name="Castanera R."/>
            <person name="Culley D."/>
            <person name="Daum C."/>
            <person name="Ezra D."/>
            <person name="Gonzalez J."/>
            <person name="Henrissat B."/>
            <person name="Kuo A."/>
            <person name="Liang C."/>
            <person name="Lipzen A."/>
            <person name="Lutzoni F."/>
            <person name="Magnuson J."/>
            <person name="Mondo S."/>
            <person name="Nolan M."/>
            <person name="Ohm R."/>
            <person name="Pangilinan J."/>
            <person name="Park H.-J."/>
            <person name="Ramirez L."/>
            <person name="Alfaro M."/>
            <person name="Sun H."/>
            <person name="Tritt A."/>
            <person name="Yoshinaga Y."/>
            <person name="Zwiers L.-H."/>
            <person name="Turgeon B."/>
            <person name="Goodwin S."/>
            <person name="Spatafora J."/>
            <person name="Crous P."/>
            <person name="Grigoriev I."/>
        </authorList>
    </citation>
    <scope>NUCLEOTIDE SEQUENCE</scope>
    <source>
        <strain evidence="8">ATCC 36951</strain>
    </source>
</reference>
<keyword evidence="4 5" id="KW-0833">Ubl conjugation pathway</keyword>
<dbReference type="GeneID" id="54564881"/>
<dbReference type="AlphaFoldDB" id="A0A6A6CZL5"/>
<dbReference type="EMBL" id="ML993583">
    <property type="protein sequence ID" value="KAF2171259.1"/>
    <property type="molecule type" value="Genomic_DNA"/>
</dbReference>
<proteinExistence type="predicted"/>
<evidence type="ECO:0000256" key="2">
    <source>
        <dbReference type="ARBA" id="ARBA00012485"/>
    </source>
</evidence>
<dbReference type="Gene3D" id="3.30.2160.10">
    <property type="entry name" value="Hect, E3 ligase catalytic domain"/>
    <property type="match status" value="1"/>
</dbReference>
<dbReference type="PANTHER" id="PTHR45700">
    <property type="entry name" value="UBIQUITIN-PROTEIN LIGASE E3C"/>
    <property type="match status" value="1"/>
</dbReference>
<feature type="region of interest" description="Disordered" evidence="6">
    <location>
        <begin position="1"/>
        <end position="22"/>
    </location>
</feature>
<dbReference type="SMART" id="SM00119">
    <property type="entry name" value="HECTc"/>
    <property type="match status" value="1"/>
</dbReference>
<protein>
    <recommendedName>
        <fullName evidence="2">HECT-type E3 ubiquitin transferase</fullName>
        <ecNumber evidence="2">2.3.2.26</ecNumber>
    </recommendedName>
</protein>
<dbReference type="Gene3D" id="6.10.130.10">
    <property type="entry name" value="Ubiquitin-protein ligase E3A, N-terminal zinc-binding domain (AZUL)"/>
    <property type="match status" value="1"/>
</dbReference>
<evidence type="ECO:0000259" key="7">
    <source>
        <dbReference type="PROSITE" id="PS50237"/>
    </source>
</evidence>
<dbReference type="InterPro" id="IPR035983">
    <property type="entry name" value="Hect_E3_ubiquitin_ligase"/>
</dbReference>
<gene>
    <name evidence="8" type="ORF">M409DRAFT_50724</name>
</gene>
<dbReference type="RefSeq" id="XP_033672148.1">
    <property type="nucleotide sequence ID" value="XM_033811609.1"/>
</dbReference>
<evidence type="ECO:0000256" key="1">
    <source>
        <dbReference type="ARBA" id="ARBA00000885"/>
    </source>
</evidence>
<organism evidence="8 9">
    <name type="scientific">Zasmidium cellare ATCC 36951</name>
    <dbReference type="NCBI Taxonomy" id="1080233"/>
    <lineage>
        <taxon>Eukaryota</taxon>
        <taxon>Fungi</taxon>
        <taxon>Dikarya</taxon>
        <taxon>Ascomycota</taxon>
        <taxon>Pezizomycotina</taxon>
        <taxon>Dothideomycetes</taxon>
        <taxon>Dothideomycetidae</taxon>
        <taxon>Mycosphaerellales</taxon>
        <taxon>Mycosphaerellaceae</taxon>
        <taxon>Zasmidium</taxon>
    </lineage>
</organism>
<dbReference type="Gene3D" id="3.90.1750.10">
    <property type="entry name" value="Hect, E3 ligase catalytic domains"/>
    <property type="match status" value="1"/>
</dbReference>
<sequence>METASSDAREGSDSRPERREVPELVTRYIKQLIDGCGNAACKEVLCRTGIRNTSNGKPIRQFTTRSARTIAVSICAGPNPRAHLCSHATPRSTDEIRSFQETQSPSDPSSLDQQLSDTRSFKLLQEPGTLCSNTEELKNQHDRVSRLLEAAQQDPSTQPEGFLSNVTLVDGLVPCVEWLLAKLPLHRPASFTMVNDLISKGYAYPTKNASMPVDDKLNNWLTILDTIHHKPYLRLLGRIVQVIAARQAVELGLENSYPDFWLESRLRPPSTHCATLFLSRFFAMKDPTPKTFALVVWLKRLAAEHWDGRPEVKVGSICVAVWGIITGVANRPQRKDPNSSLDLYQMPMIWIRLSSSELVHSFQQNLSRGVRKQSCHVLEFKALFSMKQLTLCFRLFNHLKMREANSIIEKSINLMRRYDYFPDEHLMSDQSKHATKHYLVLFVSRGNVLEDAFDQLWQRRKDELRRPLRVRLGEIEEREVGHDLGGVQIEFFNLVCKAIFSVEAQMFVTDEKIGISHFQSGSLQPLHMFELFGILIALAIYNGVTLPISLPRVYYRILAGYPSPSNVQHTIDEIRDCWPALASSMQSMLDEDIPGLEMAYPFEANGIHMQTLLPVGHYSEDPVRQRIPLRVTSTNPEMDVNDISNEIPGWQLERVPYEPKEVTSLNKESYITAYVLHTSYCSAMPQWQAFERGFWNSDLIDKRHLRLFSPCQLKALVEGTSKLDIAALRAVTQYDGYSANDPYIHMFWRVVGSWSEPKQKQLLKFVTAAERIPITGGLTFIVKRYESENSERLPTSSTCFGTLMLPMYRSERVLGQKLSLALRYGSEGFGTG</sequence>
<dbReference type="GO" id="GO:0061630">
    <property type="term" value="F:ubiquitin protein ligase activity"/>
    <property type="evidence" value="ECO:0007669"/>
    <property type="project" value="UniProtKB-EC"/>
</dbReference>
<feature type="compositionally biased region" description="Basic and acidic residues" evidence="6">
    <location>
        <begin position="7"/>
        <end position="22"/>
    </location>
</feature>
<dbReference type="Proteomes" id="UP000799537">
    <property type="component" value="Unassembled WGS sequence"/>
</dbReference>
<dbReference type="InterPro" id="IPR042556">
    <property type="entry name" value="AZUL_sf"/>
</dbReference>
<evidence type="ECO:0000256" key="5">
    <source>
        <dbReference type="PROSITE-ProRule" id="PRU00104"/>
    </source>
</evidence>
<keyword evidence="9" id="KW-1185">Reference proteome</keyword>
<evidence type="ECO:0000256" key="4">
    <source>
        <dbReference type="ARBA" id="ARBA00022786"/>
    </source>
</evidence>
<dbReference type="SUPFAM" id="SSF56204">
    <property type="entry name" value="Hect, E3 ligase catalytic domain"/>
    <property type="match status" value="1"/>
</dbReference>
<evidence type="ECO:0000313" key="9">
    <source>
        <dbReference type="Proteomes" id="UP000799537"/>
    </source>
</evidence>